<proteinExistence type="predicted"/>
<dbReference type="AlphaFoldDB" id="A0A7J6L7I9"/>
<accession>A0A7J6L7I9</accession>
<protein>
    <recommendedName>
        <fullName evidence="4">Ubiquitin-like domain-containing protein</fullName>
    </recommendedName>
</protein>
<feature type="signal peptide" evidence="1">
    <location>
        <begin position="1"/>
        <end position="16"/>
    </location>
</feature>
<dbReference type="EMBL" id="JABAHT010000484">
    <property type="protein sequence ID" value="KAF4655139.1"/>
    <property type="molecule type" value="Genomic_DNA"/>
</dbReference>
<evidence type="ECO:0000313" key="3">
    <source>
        <dbReference type="Proteomes" id="UP000570595"/>
    </source>
</evidence>
<dbReference type="OrthoDB" id="460966at2759"/>
<dbReference type="Proteomes" id="UP000570595">
    <property type="component" value="Unassembled WGS sequence"/>
</dbReference>
<organism evidence="2 3">
    <name type="scientific">Perkinsus olseni</name>
    <name type="common">Perkinsus atlanticus</name>
    <dbReference type="NCBI Taxonomy" id="32597"/>
    <lineage>
        <taxon>Eukaryota</taxon>
        <taxon>Sar</taxon>
        <taxon>Alveolata</taxon>
        <taxon>Perkinsozoa</taxon>
        <taxon>Perkinsea</taxon>
        <taxon>Perkinsida</taxon>
        <taxon>Perkinsidae</taxon>
        <taxon>Perkinsus</taxon>
    </lineage>
</organism>
<gene>
    <name evidence="2" type="ORF">FOZ61_007755</name>
</gene>
<name>A0A7J6L7I9_PEROL</name>
<evidence type="ECO:0000313" key="2">
    <source>
        <dbReference type="EMBL" id="KAF4655139.1"/>
    </source>
</evidence>
<evidence type="ECO:0008006" key="4">
    <source>
        <dbReference type="Google" id="ProtNLM"/>
    </source>
</evidence>
<evidence type="ECO:0000256" key="1">
    <source>
        <dbReference type="SAM" id="SignalP"/>
    </source>
</evidence>
<keyword evidence="1" id="KW-0732">Signal</keyword>
<sequence length="129" mass="13698">MGSLLGFTFLLVGAYAILRTRPSGSYCGSPDIPLVGNGTIKVTIRSESAFDIEATWIPSTGKKGSGSETDVPYKYDASSGDVTVIDTHKLKDLIKQIGAPIGADKLALLKYDGKTLHAVDLFNYPLTAC</sequence>
<reference evidence="2 3" key="1">
    <citation type="submission" date="2020-04" db="EMBL/GenBank/DDBJ databases">
        <title>Perkinsus olseni comparative genomics.</title>
        <authorList>
            <person name="Bogema D.R."/>
        </authorList>
    </citation>
    <scope>NUCLEOTIDE SEQUENCE [LARGE SCALE GENOMIC DNA]</scope>
    <source>
        <strain evidence="2">ATCC PRA-179</strain>
    </source>
</reference>
<feature type="chain" id="PRO_5029518750" description="Ubiquitin-like domain-containing protein" evidence="1">
    <location>
        <begin position="17"/>
        <end position="129"/>
    </location>
</feature>
<comment type="caution">
    <text evidence="2">The sequence shown here is derived from an EMBL/GenBank/DDBJ whole genome shotgun (WGS) entry which is preliminary data.</text>
</comment>